<protein>
    <submittedName>
        <fullName evidence="6">N-ethylmaleimide reductase</fullName>
    </submittedName>
</protein>
<evidence type="ECO:0000313" key="6">
    <source>
        <dbReference type="EMBL" id="CAA9387732.1"/>
    </source>
</evidence>
<dbReference type="Gene3D" id="3.20.20.70">
    <property type="entry name" value="Aldolase class I"/>
    <property type="match status" value="1"/>
</dbReference>
<evidence type="ECO:0000256" key="2">
    <source>
        <dbReference type="ARBA" id="ARBA00005979"/>
    </source>
</evidence>
<dbReference type="GO" id="GO:0010181">
    <property type="term" value="F:FMN binding"/>
    <property type="evidence" value="ECO:0007669"/>
    <property type="project" value="InterPro"/>
</dbReference>
<accession>A0A6J4NNQ6</accession>
<dbReference type="AlphaFoldDB" id="A0A6J4NNQ6"/>
<keyword evidence="3" id="KW-0560">Oxidoreductase</keyword>
<evidence type="ECO:0000256" key="4">
    <source>
        <dbReference type="SAM" id="MobiDB-lite"/>
    </source>
</evidence>
<name>A0A6J4NNQ6_9ACTN</name>
<dbReference type="GO" id="GO:0005829">
    <property type="term" value="C:cytosol"/>
    <property type="evidence" value="ECO:0007669"/>
    <property type="project" value="UniProtKB-ARBA"/>
</dbReference>
<feature type="region of interest" description="Disordered" evidence="4">
    <location>
        <begin position="336"/>
        <end position="394"/>
    </location>
</feature>
<dbReference type="CDD" id="cd02933">
    <property type="entry name" value="OYE_like_FMN"/>
    <property type="match status" value="1"/>
</dbReference>
<gene>
    <name evidence="6" type="ORF">AVDCRST_MAG35-233</name>
</gene>
<dbReference type="EMBL" id="CADCUY010000044">
    <property type="protein sequence ID" value="CAA9387732.1"/>
    <property type="molecule type" value="Genomic_DNA"/>
</dbReference>
<dbReference type="PANTHER" id="PTHR22893">
    <property type="entry name" value="NADH OXIDOREDUCTASE-RELATED"/>
    <property type="match status" value="1"/>
</dbReference>
<reference evidence="6" key="1">
    <citation type="submission" date="2020-02" db="EMBL/GenBank/DDBJ databases">
        <authorList>
            <person name="Meier V. D."/>
        </authorList>
    </citation>
    <scope>NUCLEOTIDE SEQUENCE</scope>
    <source>
        <strain evidence="6">AVDCRST_MAG35</strain>
    </source>
</reference>
<evidence type="ECO:0000256" key="3">
    <source>
        <dbReference type="ARBA" id="ARBA00023002"/>
    </source>
</evidence>
<evidence type="ECO:0000256" key="1">
    <source>
        <dbReference type="ARBA" id="ARBA00001917"/>
    </source>
</evidence>
<dbReference type="Pfam" id="PF00724">
    <property type="entry name" value="Oxidored_FMN"/>
    <property type="match status" value="1"/>
</dbReference>
<organism evidence="6">
    <name type="scientific">uncultured Quadrisphaera sp</name>
    <dbReference type="NCBI Taxonomy" id="904978"/>
    <lineage>
        <taxon>Bacteria</taxon>
        <taxon>Bacillati</taxon>
        <taxon>Actinomycetota</taxon>
        <taxon>Actinomycetes</taxon>
        <taxon>Kineosporiales</taxon>
        <taxon>Kineosporiaceae</taxon>
        <taxon>Quadrisphaera</taxon>
        <taxon>environmental samples</taxon>
    </lineage>
</organism>
<dbReference type="InterPro" id="IPR001155">
    <property type="entry name" value="OxRdtase_FMN_N"/>
</dbReference>
<dbReference type="FunFam" id="3.20.20.70:FF:000059">
    <property type="entry name" value="N-ethylmaleimide reductase, FMN-linked"/>
    <property type="match status" value="1"/>
</dbReference>
<sequence length="394" mass="41059">MTTTLWEPTTVGALELPHRVAMAPMTRSRATPEGVPTPLMGEYYAQRASTALIITEGTQPSEDGQGYILTPGAHTPEHVAGWRQVTDAVHAAGGRIFIQLMHVGRISHPDNTPHHRQPVAPSAVAPAGDMFTAAGMQPMPVPRAMSTEEVTATVADFAAAARSAVEAGADGVEIHGANGYLLHQFLSTNANTRTDGYGGSVENRIRFAVEVATAVAEAVGPERTGIRISPGNPFNDVSEADTAELYPALVAQLAPLGLAYLHVAHGGDDDLLRTLRAAWPSTLLVNRGGAEIDARADDLASGLADVITVGTLALANPDLVQRLRTGAALNTPDQATFYGGDSGGYTDYPTLEEATAGPADVEAPATPADSAQSTDQDDQAQREQTRPGGGPALD</sequence>
<dbReference type="GO" id="GO:0016628">
    <property type="term" value="F:oxidoreductase activity, acting on the CH-CH group of donors, NAD or NADP as acceptor"/>
    <property type="evidence" value="ECO:0007669"/>
    <property type="project" value="UniProtKB-ARBA"/>
</dbReference>
<dbReference type="SUPFAM" id="SSF51395">
    <property type="entry name" value="FMN-linked oxidoreductases"/>
    <property type="match status" value="1"/>
</dbReference>
<feature type="domain" description="NADH:flavin oxidoreductase/NADH oxidase N-terminal" evidence="5">
    <location>
        <begin position="5"/>
        <end position="329"/>
    </location>
</feature>
<comment type="cofactor">
    <cofactor evidence="1">
        <name>FMN</name>
        <dbReference type="ChEBI" id="CHEBI:58210"/>
    </cofactor>
</comment>
<comment type="similarity">
    <text evidence="2">Belongs to the NADH:flavin oxidoreductase/NADH oxidase family.</text>
</comment>
<proteinExistence type="inferred from homology"/>
<dbReference type="InterPro" id="IPR045247">
    <property type="entry name" value="Oye-like"/>
</dbReference>
<dbReference type="InterPro" id="IPR013785">
    <property type="entry name" value="Aldolase_TIM"/>
</dbReference>
<evidence type="ECO:0000259" key="5">
    <source>
        <dbReference type="Pfam" id="PF00724"/>
    </source>
</evidence>
<dbReference type="PANTHER" id="PTHR22893:SF91">
    <property type="entry name" value="NADPH DEHYDROGENASE 2-RELATED"/>
    <property type="match status" value="1"/>
</dbReference>